<dbReference type="PROSITE" id="PS50931">
    <property type="entry name" value="HTH_LYSR"/>
    <property type="match status" value="1"/>
</dbReference>
<dbReference type="SUPFAM" id="SSF53850">
    <property type="entry name" value="Periplasmic binding protein-like II"/>
    <property type="match status" value="1"/>
</dbReference>
<evidence type="ECO:0000256" key="1">
    <source>
        <dbReference type="ARBA" id="ARBA00009437"/>
    </source>
</evidence>
<dbReference type="PANTHER" id="PTHR30126:SF40">
    <property type="entry name" value="HTH-TYPE TRANSCRIPTIONAL REGULATOR GLTR"/>
    <property type="match status" value="1"/>
</dbReference>
<evidence type="ECO:0000313" key="7">
    <source>
        <dbReference type="Proteomes" id="UP000823863"/>
    </source>
</evidence>
<dbReference type="AlphaFoldDB" id="A0A9D2PXI3"/>
<organism evidence="6 7">
    <name type="scientific">Candidatus Enterocloster excrementigallinarum</name>
    <dbReference type="NCBI Taxonomy" id="2838558"/>
    <lineage>
        <taxon>Bacteria</taxon>
        <taxon>Bacillati</taxon>
        <taxon>Bacillota</taxon>
        <taxon>Clostridia</taxon>
        <taxon>Lachnospirales</taxon>
        <taxon>Lachnospiraceae</taxon>
        <taxon>Enterocloster</taxon>
    </lineage>
</organism>
<dbReference type="Pfam" id="PF03466">
    <property type="entry name" value="LysR_substrate"/>
    <property type="match status" value="1"/>
</dbReference>
<name>A0A9D2PXI3_9FIRM</name>
<dbReference type="Gene3D" id="3.40.190.290">
    <property type="match status" value="1"/>
</dbReference>
<dbReference type="EMBL" id="DWWB01000055">
    <property type="protein sequence ID" value="HJC67050.1"/>
    <property type="molecule type" value="Genomic_DNA"/>
</dbReference>
<evidence type="ECO:0000256" key="3">
    <source>
        <dbReference type="ARBA" id="ARBA00023125"/>
    </source>
</evidence>
<dbReference type="FunFam" id="1.10.10.10:FF:000001">
    <property type="entry name" value="LysR family transcriptional regulator"/>
    <property type="match status" value="1"/>
</dbReference>
<accession>A0A9D2PXI3</accession>
<protein>
    <submittedName>
        <fullName evidence="6">LysR family transcriptional regulator</fullName>
    </submittedName>
</protein>
<dbReference type="Gene3D" id="1.10.10.10">
    <property type="entry name" value="Winged helix-like DNA-binding domain superfamily/Winged helix DNA-binding domain"/>
    <property type="match status" value="1"/>
</dbReference>
<keyword evidence="3" id="KW-0238">DNA-binding</keyword>
<dbReference type="GO" id="GO:0000976">
    <property type="term" value="F:transcription cis-regulatory region binding"/>
    <property type="evidence" value="ECO:0007669"/>
    <property type="project" value="TreeGrafter"/>
</dbReference>
<dbReference type="InterPro" id="IPR036388">
    <property type="entry name" value="WH-like_DNA-bd_sf"/>
</dbReference>
<dbReference type="InterPro" id="IPR005119">
    <property type="entry name" value="LysR_subst-bd"/>
</dbReference>
<reference evidence="6" key="1">
    <citation type="journal article" date="2021" name="PeerJ">
        <title>Extensive microbial diversity within the chicken gut microbiome revealed by metagenomics and culture.</title>
        <authorList>
            <person name="Gilroy R."/>
            <person name="Ravi A."/>
            <person name="Getino M."/>
            <person name="Pursley I."/>
            <person name="Horton D.L."/>
            <person name="Alikhan N.F."/>
            <person name="Baker D."/>
            <person name="Gharbi K."/>
            <person name="Hall N."/>
            <person name="Watson M."/>
            <person name="Adriaenssens E.M."/>
            <person name="Foster-Nyarko E."/>
            <person name="Jarju S."/>
            <person name="Secka A."/>
            <person name="Antonio M."/>
            <person name="Oren A."/>
            <person name="Chaudhuri R.R."/>
            <person name="La Ragione R."/>
            <person name="Hildebrand F."/>
            <person name="Pallen M.J."/>
        </authorList>
    </citation>
    <scope>NUCLEOTIDE SEQUENCE</scope>
    <source>
        <strain evidence="6">CHK198-12963</strain>
    </source>
</reference>
<reference evidence="6" key="2">
    <citation type="submission" date="2021-04" db="EMBL/GenBank/DDBJ databases">
        <authorList>
            <person name="Gilroy R."/>
        </authorList>
    </citation>
    <scope>NUCLEOTIDE SEQUENCE</scope>
    <source>
        <strain evidence="6">CHK198-12963</strain>
    </source>
</reference>
<dbReference type="SUPFAM" id="SSF46785">
    <property type="entry name" value="Winged helix' DNA-binding domain"/>
    <property type="match status" value="1"/>
</dbReference>
<evidence type="ECO:0000256" key="2">
    <source>
        <dbReference type="ARBA" id="ARBA00023015"/>
    </source>
</evidence>
<evidence type="ECO:0000313" key="6">
    <source>
        <dbReference type="EMBL" id="HJC67050.1"/>
    </source>
</evidence>
<dbReference type="PANTHER" id="PTHR30126">
    <property type="entry name" value="HTH-TYPE TRANSCRIPTIONAL REGULATOR"/>
    <property type="match status" value="1"/>
</dbReference>
<evidence type="ECO:0000259" key="5">
    <source>
        <dbReference type="PROSITE" id="PS50931"/>
    </source>
</evidence>
<dbReference type="InterPro" id="IPR036390">
    <property type="entry name" value="WH_DNA-bd_sf"/>
</dbReference>
<evidence type="ECO:0000256" key="4">
    <source>
        <dbReference type="ARBA" id="ARBA00023163"/>
    </source>
</evidence>
<comment type="similarity">
    <text evidence="1">Belongs to the LysR transcriptional regulatory family.</text>
</comment>
<comment type="caution">
    <text evidence="6">The sequence shown here is derived from an EMBL/GenBank/DDBJ whole genome shotgun (WGS) entry which is preliminary data.</text>
</comment>
<gene>
    <name evidence="6" type="ORF">H9931_10115</name>
</gene>
<feature type="domain" description="HTH lysR-type" evidence="5">
    <location>
        <begin position="1"/>
        <end position="58"/>
    </location>
</feature>
<keyword evidence="4" id="KW-0804">Transcription</keyword>
<sequence length="308" mass="34968">MEFREINTFLEIAKQGSFSKAASVLGYTQAAVTIQIRQLEKELGVRLFDRIGKKVTLTHQGVVFSRYASRLMTDLSQVKYALKESDVLTGKLRIGAIESVCASILPGLIGQYHRLHPQVSISIRTDSPDLLLEWMNRNELDLVFLLDKRLFHPHWIKALDEPDRVIFVTSADSPLTGQTLALWELIRHPLILTEKNASYRSILEQHLASLGLEAQPFLEIGNTEFIIQLLKTGAGISFLPEFTVREDLAKGTLSQIQVPGFTPDIWKQIVYHKDKWVSREMEAFIRLALRMESGSQESSSRHICPTDR</sequence>
<keyword evidence="2" id="KW-0805">Transcription regulation</keyword>
<dbReference type="PRINTS" id="PR00039">
    <property type="entry name" value="HTHLYSR"/>
</dbReference>
<dbReference type="Pfam" id="PF00126">
    <property type="entry name" value="HTH_1"/>
    <property type="match status" value="1"/>
</dbReference>
<proteinExistence type="inferred from homology"/>
<dbReference type="CDD" id="cd05466">
    <property type="entry name" value="PBP2_LTTR_substrate"/>
    <property type="match status" value="1"/>
</dbReference>
<dbReference type="Proteomes" id="UP000823863">
    <property type="component" value="Unassembled WGS sequence"/>
</dbReference>
<dbReference type="GO" id="GO:0003700">
    <property type="term" value="F:DNA-binding transcription factor activity"/>
    <property type="evidence" value="ECO:0007669"/>
    <property type="project" value="InterPro"/>
</dbReference>
<dbReference type="InterPro" id="IPR000847">
    <property type="entry name" value="LysR_HTH_N"/>
</dbReference>